<dbReference type="PANTHER" id="PTHR33406">
    <property type="entry name" value="MEMBRANE PROTEIN MJ1562-RELATED"/>
    <property type="match status" value="1"/>
</dbReference>
<gene>
    <name evidence="9" type="ORF">ACFPGP_18300</name>
</gene>
<evidence type="ECO:0000256" key="7">
    <source>
        <dbReference type="SAM" id="Phobius"/>
    </source>
</evidence>
<accession>A0ABW0BP75</accession>
<dbReference type="Proteomes" id="UP001596087">
    <property type="component" value="Unassembled WGS sequence"/>
</dbReference>
<comment type="similarity">
    <text evidence="2">Belongs to the resistance-nodulation-cell division (RND) (TC 2.A.6) family. MmpL subfamily.</text>
</comment>
<keyword evidence="6 7" id="KW-0472">Membrane</keyword>
<evidence type="ECO:0000256" key="4">
    <source>
        <dbReference type="ARBA" id="ARBA00022692"/>
    </source>
</evidence>
<evidence type="ECO:0000256" key="2">
    <source>
        <dbReference type="ARBA" id="ARBA00010157"/>
    </source>
</evidence>
<feature type="transmembrane region" description="Helical" evidence="7">
    <location>
        <begin position="503"/>
        <end position="520"/>
    </location>
</feature>
<dbReference type="Gene3D" id="1.20.1640.10">
    <property type="entry name" value="Multidrug efflux transporter AcrB transmembrane domain"/>
    <property type="match status" value="2"/>
</dbReference>
<feature type="transmembrane region" description="Helical" evidence="7">
    <location>
        <begin position="657"/>
        <end position="678"/>
    </location>
</feature>
<feature type="transmembrane region" description="Helical" evidence="7">
    <location>
        <begin position="12"/>
        <end position="35"/>
    </location>
</feature>
<feature type="transmembrane region" description="Helical" evidence="7">
    <location>
        <begin position="532"/>
        <end position="550"/>
    </location>
</feature>
<protein>
    <submittedName>
        <fullName evidence="9">MMPL family transporter</fullName>
    </submittedName>
</protein>
<sequence>MYAAIGRFTHRHRWTVIAAWAVLLVLGFTIGVSVFGHLSDSGGSGNAESVQGYERLARFQTSQPGIVALVDGAPVDSPAVASAVTETAQALAALPYVAEVRTAYQPGDGMLRGPDGRTSLLTVTVERTEDMMAMHEHVQEVRDTLHGAVPGARVLVGGPDAVMADEMRTSQEDLFRGQLVALPVLLLALLVVFRGFRSAVLPILGALVTVAGALLLLLAATRVVDVAGYAVDVVALFGLGLAVDYSLLMVSRFREEKALRSDTGTTIEHTVGSAGRTITYSAMTVIASLSGLLVFDDPVFRSLAIGGIATVLVALAAGLTLVPALLALWGGRIKAEAPGGVDAGFFARLARLAQRRPAAVAGATTAVLLLAGTPFLGVSYSNGDHRVLPTSLESRQATDLVGQRFPGMTAGPVQVVAGAPASDPSVQRYVAQLRELPDVEGVSVEQLGTGLSLVSVASAGEPQGDEAQRLVEALRTDRPEFETWVTGQAAFLVDARASIADRLPYAVLLIALATFVLLFLMTGSVLVPLKALLMNTLSLGATFGTMVWIFQDGHLSGPLGFTAFGSIELWVPIVVFVFAFGLSMDYEVFLLSRIKEAHDRGLATDAAVVDGLQRSGRIITSAALLVMIAFLGFATGQNLGIKEMGVALTVAVLVDATLVRCLLVPATMTMLGGANWWAPPWLRRVHRRVGLHEAPDVGRPTGAPVKVLV</sequence>
<feature type="transmembrane region" description="Helical" evidence="7">
    <location>
        <begin position="358"/>
        <end position="380"/>
    </location>
</feature>
<evidence type="ECO:0000256" key="5">
    <source>
        <dbReference type="ARBA" id="ARBA00022989"/>
    </source>
</evidence>
<dbReference type="InterPro" id="IPR050545">
    <property type="entry name" value="Mycobact_MmpL"/>
</dbReference>
<keyword evidence="5 7" id="KW-1133">Transmembrane helix</keyword>
<keyword evidence="4 7" id="KW-0812">Transmembrane</keyword>
<name>A0ABW0BP75_9ACTN</name>
<feature type="transmembrane region" description="Helical" evidence="7">
    <location>
        <begin position="277"/>
        <end position="295"/>
    </location>
</feature>
<keyword evidence="10" id="KW-1185">Reference proteome</keyword>
<dbReference type="PROSITE" id="PS50156">
    <property type="entry name" value="SSD"/>
    <property type="match status" value="1"/>
</dbReference>
<evidence type="ECO:0000256" key="6">
    <source>
        <dbReference type="ARBA" id="ARBA00023136"/>
    </source>
</evidence>
<evidence type="ECO:0000313" key="9">
    <source>
        <dbReference type="EMBL" id="MFC5178637.1"/>
    </source>
</evidence>
<dbReference type="EMBL" id="JBHSKD010000027">
    <property type="protein sequence ID" value="MFC5178637.1"/>
    <property type="molecule type" value="Genomic_DNA"/>
</dbReference>
<dbReference type="RefSeq" id="WP_378592307.1">
    <property type="nucleotide sequence ID" value="NZ_JBHSKD010000027.1"/>
</dbReference>
<evidence type="ECO:0000256" key="1">
    <source>
        <dbReference type="ARBA" id="ARBA00004651"/>
    </source>
</evidence>
<dbReference type="InterPro" id="IPR000731">
    <property type="entry name" value="SSD"/>
</dbReference>
<dbReference type="PANTHER" id="PTHR33406:SF11">
    <property type="entry name" value="MEMBRANE PROTEIN SCO6666-RELATED"/>
    <property type="match status" value="1"/>
</dbReference>
<feature type="domain" description="SSD" evidence="8">
    <location>
        <begin position="198"/>
        <end position="328"/>
    </location>
</feature>
<feature type="transmembrane region" description="Helical" evidence="7">
    <location>
        <begin position="200"/>
        <end position="220"/>
    </location>
</feature>
<dbReference type="SUPFAM" id="SSF82866">
    <property type="entry name" value="Multidrug efflux transporter AcrB transmembrane domain"/>
    <property type="match status" value="2"/>
</dbReference>
<feature type="transmembrane region" description="Helical" evidence="7">
    <location>
        <begin position="175"/>
        <end position="193"/>
    </location>
</feature>
<reference evidence="10" key="1">
    <citation type="journal article" date="2019" name="Int. J. Syst. Evol. Microbiol.">
        <title>The Global Catalogue of Microorganisms (GCM) 10K type strain sequencing project: providing services to taxonomists for standard genome sequencing and annotation.</title>
        <authorList>
            <consortium name="The Broad Institute Genomics Platform"/>
            <consortium name="The Broad Institute Genome Sequencing Center for Infectious Disease"/>
            <person name="Wu L."/>
            <person name="Ma J."/>
        </authorList>
    </citation>
    <scope>NUCLEOTIDE SEQUENCE [LARGE SCALE GENOMIC DNA]</scope>
    <source>
        <strain evidence="10">DFY41</strain>
    </source>
</reference>
<comment type="caution">
    <text evidence="9">The sequence shown here is derived from an EMBL/GenBank/DDBJ whole genome shotgun (WGS) entry which is preliminary data.</text>
</comment>
<proteinExistence type="inferred from homology"/>
<feature type="transmembrane region" description="Helical" evidence="7">
    <location>
        <begin position="307"/>
        <end position="329"/>
    </location>
</feature>
<dbReference type="Pfam" id="PF03176">
    <property type="entry name" value="MMPL"/>
    <property type="match status" value="2"/>
</dbReference>
<evidence type="ECO:0000259" key="8">
    <source>
        <dbReference type="PROSITE" id="PS50156"/>
    </source>
</evidence>
<feature type="transmembrane region" description="Helical" evidence="7">
    <location>
        <begin position="570"/>
        <end position="591"/>
    </location>
</feature>
<comment type="subcellular location">
    <subcellularLocation>
        <location evidence="1">Cell membrane</location>
        <topology evidence="1">Multi-pass membrane protein</topology>
    </subcellularLocation>
</comment>
<evidence type="ECO:0000313" key="10">
    <source>
        <dbReference type="Proteomes" id="UP001596087"/>
    </source>
</evidence>
<keyword evidence="3" id="KW-1003">Cell membrane</keyword>
<organism evidence="9 10">
    <name type="scientific">Nocardioides taihuensis</name>
    <dbReference type="NCBI Taxonomy" id="1835606"/>
    <lineage>
        <taxon>Bacteria</taxon>
        <taxon>Bacillati</taxon>
        <taxon>Actinomycetota</taxon>
        <taxon>Actinomycetes</taxon>
        <taxon>Propionibacteriales</taxon>
        <taxon>Nocardioidaceae</taxon>
        <taxon>Nocardioides</taxon>
    </lineage>
</organism>
<dbReference type="InterPro" id="IPR004869">
    <property type="entry name" value="MMPL_dom"/>
</dbReference>
<feature type="transmembrane region" description="Helical" evidence="7">
    <location>
        <begin position="226"/>
        <end position="250"/>
    </location>
</feature>
<feature type="transmembrane region" description="Helical" evidence="7">
    <location>
        <begin position="618"/>
        <end position="637"/>
    </location>
</feature>
<evidence type="ECO:0000256" key="3">
    <source>
        <dbReference type="ARBA" id="ARBA00022475"/>
    </source>
</evidence>